<name>S6C9G9_BABBO</name>
<dbReference type="EMBL" id="AK441621">
    <property type="protein sequence ID" value="BAN65415.1"/>
    <property type="molecule type" value="mRNA"/>
</dbReference>
<dbReference type="AlphaFoldDB" id="S6C9G9"/>
<sequence length="108" mass="12530">MTITLGNPLSRSHCTRVVKRCNYRNMEYSPINKPIKCCRQLNTQQTQLLQTTTFNRCNHCLNNVKHSEKEHTGRCRFTFLGNARSPPAPWISLNKPDSKPHSSTIRYL</sequence>
<proteinExistence type="evidence at transcript level"/>
<feature type="region of interest" description="Disordered" evidence="1">
    <location>
        <begin position="83"/>
        <end position="108"/>
    </location>
</feature>
<evidence type="ECO:0000313" key="2">
    <source>
        <dbReference type="EMBL" id="BAN65415.1"/>
    </source>
</evidence>
<accession>S6C9G9</accession>
<evidence type="ECO:0000256" key="1">
    <source>
        <dbReference type="SAM" id="MobiDB-lite"/>
    </source>
</evidence>
<organism evidence="2">
    <name type="scientific">Babesia bovis</name>
    <dbReference type="NCBI Taxonomy" id="5865"/>
    <lineage>
        <taxon>Eukaryota</taxon>
        <taxon>Sar</taxon>
        <taxon>Alveolata</taxon>
        <taxon>Apicomplexa</taxon>
        <taxon>Aconoidasida</taxon>
        <taxon>Piroplasmida</taxon>
        <taxon>Babesiidae</taxon>
        <taxon>Babesia</taxon>
    </lineage>
</organism>
<protein>
    <submittedName>
        <fullName evidence="2">Uncharacterized protein</fullName>
    </submittedName>
</protein>
<reference evidence="2" key="1">
    <citation type="journal article" date="2014" name="BMC Genomics">
        <title>The Babesia bovis gene and promoter model: an update from full-length EST analysis.</title>
        <authorList>
            <person name="Yamagishi J."/>
            <person name="Wakaguri H."/>
            <person name="Yokoyama N."/>
            <person name="Yamashita R."/>
            <person name="Suzuki Y."/>
            <person name="Xuan X."/>
            <person name="Igarashi I."/>
        </authorList>
    </citation>
    <scope>NUCLEOTIDE SEQUENCE</scope>
    <source>
        <strain evidence="2">Texas</strain>
    </source>
</reference>